<comment type="caution">
    <text evidence="5">The sequence shown here is derived from an EMBL/GenBank/DDBJ whole genome shotgun (WGS) entry which is preliminary data.</text>
</comment>
<evidence type="ECO:0000256" key="1">
    <source>
        <dbReference type="ARBA" id="ARBA00006068"/>
    </source>
</evidence>
<dbReference type="PATRIC" id="fig|1423735.3.peg.882"/>
<feature type="domain" description="Cell envelope-related transcriptional attenuator" evidence="4">
    <location>
        <begin position="101"/>
        <end position="245"/>
    </location>
</feature>
<accession>A0A0R1VWE1</accession>
<reference evidence="5 6" key="1">
    <citation type="journal article" date="2015" name="Genome Announc.">
        <title>Expanding the biotechnology potential of lactobacilli through comparative genomics of 213 strains and associated genera.</title>
        <authorList>
            <person name="Sun Z."/>
            <person name="Harris H.M."/>
            <person name="McCann A."/>
            <person name="Guo C."/>
            <person name="Argimon S."/>
            <person name="Zhang W."/>
            <person name="Yang X."/>
            <person name="Jeffery I.B."/>
            <person name="Cooney J.C."/>
            <person name="Kagawa T.F."/>
            <person name="Liu W."/>
            <person name="Song Y."/>
            <person name="Salvetti E."/>
            <person name="Wrobel A."/>
            <person name="Rasinkangas P."/>
            <person name="Parkhill J."/>
            <person name="Rea M.C."/>
            <person name="O'Sullivan O."/>
            <person name="Ritari J."/>
            <person name="Douillard F.P."/>
            <person name="Paul Ross R."/>
            <person name="Yang R."/>
            <person name="Briner A.E."/>
            <person name="Felis G.E."/>
            <person name="de Vos W.M."/>
            <person name="Barrangou R."/>
            <person name="Klaenhammer T.R."/>
            <person name="Caufield P.W."/>
            <person name="Cui Y."/>
            <person name="Zhang H."/>
            <person name="O'Toole P.W."/>
        </authorList>
    </citation>
    <scope>NUCLEOTIDE SEQUENCE [LARGE SCALE GENOMIC DNA]</scope>
    <source>
        <strain evidence="5 6">DSM 17758</strain>
    </source>
</reference>
<gene>
    <name evidence="5" type="ORF">FC15_GL000848</name>
</gene>
<proteinExistence type="inferred from homology"/>
<evidence type="ECO:0000313" key="6">
    <source>
        <dbReference type="Proteomes" id="UP000051315"/>
    </source>
</evidence>
<dbReference type="Pfam" id="PF03816">
    <property type="entry name" value="LytR_cpsA_psr"/>
    <property type="match status" value="1"/>
</dbReference>
<dbReference type="InterPro" id="IPR004474">
    <property type="entry name" value="LytR_CpsA_psr"/>
</dbReference>
<keyword evidence="6" id="KW-1185">Reference proteome</keyword>
<feature type="region of interest" description="Disordered" evidence="2">
    <location>
        <begin position="1"/>
        <end position="23"/>
    </location>
</feature>
<dbReference type="InterPro" id="IPR050922">
    <property type="entry name" value="LytR/CpsA/Psr_CW_biosynth"/>
</dbReference>
<evidence type="ECO:0000256" key="2">
    <source>
        <dbReference type="SAM" id="MobiDB-lite"/>
    </source>
</evidence>
<organism evidence="5 6">
    <name type="scientific">Lapidilactobacillus concavus DSM 17758</name>
    <dbReference type="NCBI Taxonomy" id="1423735"/>
    <lineage>
        <taxon>Bacteria</taxon>
        <taxon>Bacillati</taxon>
        <taxon>Bacillota</taxon>
        <taxon>Bacilli</taxon>
        <taxon>Lactobacillales</taxon>
        <taxon>Lactobacillaceae</taxon>
        <taxon>Lapidilactobacillus</taxon>
    </lineage>
</organism>
<evidence type="ECO:0000259" key="4">
    <source>
        <dbReference type="Pfam" id="PF03816"/>
    </source>
</evidence>
<name>A0A0R1VWE1_9LACO</name>
<sequence>MDSNHNDGQLQRPATPHHHHHHHHRKHTLRKIIIWALVAIVVVVLGYASWFFFTAKHALDSSYKSAGETQAAKTVIDAKKPLSILLMGADTGAFGRDYQGRTDTMIIATINPKKKQTTLTSLARDTMAELVGTDKFNYQRLNAAYEVGGSKMALRSISTLVNVPLEYYVTINMGGLSKIVEAVGGVDVDVPFTFTYEKKTFTKGKMHLNGEQALAYSRMRYDDPQGDYGRQARQRQVITSAIKAAVSTRTLTNFQDVLKQVSKNMTTNLTFNDMVSIFKDYRGYAKTIKDDHLHGVNAMWGQAMIQIPSTTELQRLSDNLRSEMGLPKETLDNQETRQNRLNVQNGFSFTSTDSKQQFHVYSPQSDTAETTK</sequence>
<comment type="similarity">
    <text evidence="1">Belongs to the LytR/CpsA/Psr (LCP) family.</text>
</comment>
<dbReference type="AlphaFoldDB" id="A0A0R1VWE1"/>
<evidence type="ECO:0000256" key="3">
    <source>
        <dbReference type="SAM" id="Phobius"/>
    </source>
</evidence>
<feature type="transmembrane region" description="Helical" evidence="3">
    <location>
        <begin position="32"/>
        <end position="53"/>
    </location>
</feature>
<keyword evidence="3" id="KW-0472">Membrane</keyword>
<dbReference type="STRING" id="1423735.FC15_GL000848"/>
<dbReference type="Proteomes" id="UP000051315">
    <property type="component" value="Unassembled WGS sequence"/>
</dbReference>
<dbReference type="EMBL" id="AZFX01000096">
    <property type="protein sequence ID" value="KRM07780.1"/>
    <property type="molecule type" value="Genomic_DNA"/>
</dbReference>
<dbReference type="NCBIfam" id="TIGR00350">
    <property type="entry name" value="lytR_cpsA_psr"/>
    <property type="match status" value="1"/>
</dbReference>
<dbReference type="PANTHER" id="PTHR33392:SF6">
    <property type="entry name" value="POLYISOPRENYL-TEICHOIC ACID--PEPTIDOGLYCAN TEICHOIC ACID TRANSFERASE TAGU"/>
    <property type="match status" value="1"/>
</dbReference>
<evidence type="ECO:0000313" key="5">
    <source>
        <dbReference type="EMBL" id="KRM07780.1"/>
    </source>
</evidence>
<protein>
    <recommendedName>
        <fullName evidence="4">Cell envelope-related transcriptional attenuator domain-containing protein</fullName>
    </recommendedName>
</protein>
<dbReference type="OrthoDB" id="27330at2"/>
<dbReference type="Gene3D" id="3.40.630.190">
    <property type="entry name" value="LCP protein"/>
    <property type="match status" value="1"/>
</dbReference>
<dbReference type="RefSeq" id="WP_083479182.1">
    <property type="nucleotide sequence ID" value="NZ_AZFX01000096.1"/>
</dbReference>
<keyword evidence="3" id="KW-0812">Transmembrane</keyword>
<keyword evidence="3" id="KW-1133">Transmembrane helix</keyword>
<dbReference type="PANTHER" id="PTHR33392">
    <property type="entry name" value="POLYISOPRENYL-TEICHOIC ACID--PEPTIDOGLYCAN TEICHOIC ACID TRANSFERASE TAGU"/>
    <property type="match status" value="1"/>
</dbReference>